<dbReference type="EMBL" id="CP015583">
    <property type="protein sequence ID" value="APT57032.1"/>
    <property type="molecule type" value="Genomic_DNA"/>
</dbReference>
<dbReference type="FunFam" id="3.20.20.100:FF:000004">
    <property type="entry name" value="Oxidoreductase, aldo/keto reductase"/>
    <property type="match status" value="1"/>
</dbReference>
<name>A0A1L7AE30_9PROT</name>
<dbReference type="eggNOG" id="COG0667">
    <property type="taxonomic scope" value="Bacteria"/>
</dbReference>
<dbReference type="STRING" id="257708.RGI145_07935"/>
<reference evidence="3 5" key="1">
    <citation type="submission" date="2016-05" db="EMBL/GenBank/DDBJ databases">
        <title>Complete Genome and Methylome Analysis of Psychrotrophic Bacterial Isolates from Antarctic Lake Untersee.</title>
        <authorList>
            <person name="Fomenkov A."/>
            <person name="Akimov V.N."/>
            <person name="Vasilyeva L.V."/>
            <person name="Andersen D."/>
            <person name="Vincze T."/>
            <person name="Roberts R.J."/>
        </authorList>
    </citation>
    <scope>NUCLEOTIDE SEQUENCE [LARGE SCALE GENOMIC DNA]</scope>
    <source>
        <strain evidence="3 5">U14-5</strain>
    </source>
</reference>
<organism evidence="3 5">
    <name type="scientific">Roseomonas gilardii</name>
    <dbReference type="NCBI Taxonomy" id="257708"/>
    <lineage>
        <taxon>Bacteria</taxon>
        <taxon>Pseudomonadati</taxon>
        <taxon>Pseudomonadota</taxon>
        <taxon>Alphaproteobacteria</taxon>
        <taxon>Acetobacterales</taxon>
        <taxon>Roseomonadaceae</taxon>
        <taxon>Roseomonas</taxon>
    </lineage>
</organism>
<dbReference type="Pfam" id="PF00248">
    <property type="entry name" value="Aldo_ket_red"/>
    <property type="match status" value="1"/>
</dbReference>
<dbReference type="InterPro" id="IPR036812">
    <property type="entry name" value="NAD(P)_OxRdtase_dom_sf"/>
</dbReference>
<keyword evidence="1 4" id="KW-0560">Oxidoreductase</keyword>
<evidence type="ECO:0000256" key="1">
    <source>
        <dbReference type="ARBA" id="ARBA00023002"/>
    </source>
</evidence>
<dbReference type="InterPro" id="IPR050523">
    <property type="entry name" value="AKR_Detox_Biosynth"/>
</dbReference>
<dbReference type="EMBL" id="JAVVDO010000012">
    <property type="protein sequence ID" value="MDT8331314.1"/>
    <property type="molecule type" value="Genomic_DNA"/>
</dbReference>
<evidence type="ECO:0000313" key="6">
    <source>
        <dbReference type="Proteomes" id="UP001258945"/>
    </source>
</evidence>
<evidence type="ECO:0000313" key="5">
    <source>
        <dbReference type="Proteomes" id="UP000185494"/>
    </source>
</evidence>
<evidence type="ECO:0000259" key="2">
    <source>
        <dbReference type="Pfam" id="PF00248"/>
    </source>
</evidence>
<evidence type="ECO:0000313" key="3">
    <source>
        <dbReference type="EMBL" id="APT57032.1"/>
    </source>
</evidence>
<evidence type="ECO:0000313" key="4">
    <source>
        <dbReference type="EMBL" id="MDT8331314.1"/>
    </source>
</evidence>
<dbReference type="Proteomes" id="UP001258945">
    <property type="component" value="Unassembled WGS sequence"/>
</dbReference>
<dbReference type="GO" id="GO:0016491">
    <property type="term" value="F:oxidoreductase activity"/>
    <property type="evidence" value="ECO:0007669"/>
    <property type="project" value="UniProtKB-KW"/>
</dbReference>
<dbReference type="RefSeq" id="WP_075797935.1">
    <property type="nucleotide sequence ID" value="NZ_CP015583.1"/>
</dbReference>
<keyword evidence="6" id="KW-1185">Reference proteome</keyword>
<dbReference type="CDD" id="cd19079">
    <property type="entry name" value="AKR_EcYajO-like"/>
    <property type="match status" value="1"/>
</dbReference>
<dbReference type="Proteomes" id="UP000185494">
    <property type="component" value="Chromosome 1"/>
</dbReference>
<dbReference type="Gene3D" id="3.20.20.100">
    <property type="entry name" value="NADP-dependent oxidoreductase domain"/>
    <property type="match status" value="1"/>
</dbReference>
<accession>A0A1L7AE30</accession>
<reference evidence="4" key="3">
    <citation type="submission" date="2023-09" db="EMBL/GenBank/DDBJ databases">
        <authorList>
            <person name="Schober I."/>
            <person name="Bunk B."/>
        </authorList>
    </citation>
    <scope>NUCLEOTIDE SEQUENCE</scope>
    <source>
        <strain evidence="4">DSM 103800</strain>
    </source>
</reference>
<proteinExistence type="predicted"/>
<dbReference type="InterPro" id="IPR023210">
    <property type="entry name" value="NADP_OxRdtase_dom"/>
</dbReference>
<dbReference type="SUPFAM" id="SSF51430">
    <property type="entry name" value="NAD(P)-linked oxidoreductase"/>
    <property type="match status" value="1"/>
</dbReference>
<protein>
    <submittedName>
        <fullName evidence="3">Aldo/keto reductase</fullName>
        <ecNumber evidence="4">1.1.1.-</ecNumber>
    </submittedName>
</protein>
<dbReference type="KEGG" id="rgi:RGI145_07935"/>
<gene>
    <name evidence="3" type="ORF">RGI145_07935</name>
    <name evidence="4" type="ORF">RQ831_09630</name>
</gene>
<dbReference type="PANTHER" id="PTHR43364:SF4">
    <property type="entry name" value="NAD(P)-LINKED OXIDOREDUCTASE SUPERFAMILY PROTEIN"/>
    <property type="match status" value="1"/>
</dbReference>
<dbReference type="GO" id="GO:0005829">
    <property type="term" value="C:cytosol"/>
    <property type="evidence" value="ECO:0007669"/>
    <property type="project" value="TreeGrafter"/>
</dbReference>
<dbReference type="EC" id="1.1.1.-" evidence="4"/>
<dbReference type="PANTHER" id="PTHR43364">
    <property type="entry name" value="NADH-SPECIFIC METHYLGLYOXAL REDUCTASE-RELATED"/>
    <property type="match status" value="1"/>
</dbReference>
<reference evidence="4 6" key="2">
    <citation type="journal article" date="2019" name="Microb. Pathog.">
        <title>Comparison of VITEK 2, MALDI-TOF MS, 16S rRNA gene sequencing, and whole-genome sequencing for identification of Roseomonas mucosa.</title>
        <authorList>
            <person name="Rudolph W.W."/>
            <person name="Gunzer F."/>
            <person name="Trauth M."/>
            <person name="Bunk B."/>
            <person name="Bigge R."/>
            <person name="Schrottner P."/>
        </authorList>
    </citation>
    <scope>NUCLEOTIDE SEQUENCE [LARGE SCALE GENOMIC DNA]</scope>
    <source>
        <strain evidence="4 6">DSM 103800</strain>
    </source>
</reference>
<dbReference type="AlphaFoldDB" id="A0A1L7AE30"/>
<sequence length="322" mass="34947">MKYRQLGRSGLTVSAVCLGGNSWGAAGRRAWGAFDEEGSKPFFRTALDAGINFFDTADVYNLGESERIIGATLLRFAKREEVVVSTKIGSPMSDRPNGSGVGRKHLREAIDASLKRLGTDYVDLLEIHRLDAVTPIEEVMEALNDMVRAGKVLYIGGSTMPAWRFAQMCAVAQYRGWAKPVAMQNLYNLVQREEEREMIPLCLEQGVGLVPYSPLARGFLGGNRSRAGAESQRAKTDKLADGLYRESDFAVLDAVMAIAAARGVKPMQVSLAWLLSRPMMAAPIFGVSDPAQIADAAAATEIMLTPEEIASLEAPYEPRASA</sequence>
<feature type="domain" description="NADP-dependent oxidoreductase" evidence="2">
    <location>
        <begin position="16"/>
        <end position="314"/>
    </location>
</feature>